<protein>
    <submittedName>
        <fullName evidence="2">DUF3224 domain-containing protein</fullName>
    </submittedName>
</protein>
<organism evidence="2 3">
    <name type="scientific">Knoellia koreensis</name>
    <dbReference type="NCBI Taxonomy" id="2730921"/>
    <lineage>
        <taxon>Bacteria</taxon>
        <taxon>Bacillati</taxon>
        <taxon>Actinomycetota</taxon>
        <taxon>Actinomycetes</taxon>
        <taxon>Micrococcales</taxon>
        <taxon>Intrasporangiaceae</taxon>
        <taxon>Knoellia</taxon>
    </lineage>
</organism>
<dbReference type="SUPFAM" id="SSF159238">
    <property type="entry name" value="SO1590-like"/>
    <property type="match status" value="1"/>
</dbReference>
<evidence type="ECO:0000313" key="3">
    <source>
        <dbReference type="Proteomes" id="UP000588586"/>
    </source>
</evidence>
<comment type="caution">
    <text evidence="2">The sequence shown here is derived from an EMBL/GenBank/DDBJ whole genome shotgun (WGS) entry which is preliminary data.</text>
</comment>
<dbReference type="Proteomes" id="UP000588586">
    <property type="component" value="Unassembled WGS sequence"/>
</dbReference>
<proteinExistence type="predicted"/>
<dbReference type="EMBL" id="JABEPQ010000001">
    <property type="protein sequence ID" value="NNM45215.1"/>
    <property type="molecule type" value="Genomic_DNA"/>
</dbReference>
<dbReference type="InterPro" id="IPR023159">
    <property type="entry name" value="SO1590-like_sf"/>
</dbReference>
<dbReference type="InterPro" id="IPR021607">
    <property type="entry name" value="DUF3224"/>
</dbReference>
<sequence length="130" mass="13347">MSESGTARGTFDVEMGPATAVEPPLGSMTITKTWHGDLQGTGRGLMLSAGDPANGVAGYVAVEVAEGTLGERSGSLAFQQFGTMQPGGQEQIYQVAPGSGTGDLAGITGRLRLEVAADGEHSYTLDWTID</sequence>
<dbReference type="Pfam" id="PF11528">
    <property type="entry name" value="DUF3224"/>
    <property type="match status" value="1"/>
</dbReference>
<dbReference type="Gene3D" id="2.40.350.10">
    <property type="entry name" value="SO1590-like"/>
    <property type="match status" value="1"/>
</dbReference>
<keyword evidence="3" id="KW-1185">Reference proteome</keyword>
<feature type="region of interest" description="Disordered" evidence="1">
    <location>
        <begin position="1"/>
        <end position="25"/>
    </location>
</feature>
<dbReference type="RefSeq" id="WP_171242266.1">
    <property type="nucleotide sequence ID" value="NZ_JABEPQ010000001.1"/>
</dbReference>
<dbReference type="AlphaFoldDB" id="A0A849HBA4"/>
<reference evidence="2 3" key="1">
    <citation type="submission" date="2020-04" db="EMBL/GenBank/DDBJ databases">
        <title>Knoellia sp. isolate from air conditioner.</title>
        <authorList>
            <person name="Chea S."/>
            <person name="Kim D.-U."/>
        </authorList>
    </citation>
    <scope>NUCLEOTIDE SEQUENCE [LARGE SCALE GENOMIC DNA]</scope>
    <source>
        <strain evidence="2 3">DB2414S</strain>
    </source>
</reference>
<evidence type="ECO:0000256" key="1">
    <source>
        <dbReference type="SAM" id="MobiDB-lite"/>
    </source>
</evidence>
<accession>A0A849HBA4</accession>
<evidence type="ECO:0000313" key="2">
    <source>
        <dbReference type="EMBL" id="NNM45215.1"/>
    </source>
</evidence>
<gene>
    <name evidence="2" type="ORF">HJG52_04255</name>
</gene>
<name>A0A849HBA4_9MICO</name>